<sequence length="140" mass="15919">MLSYCWLLYLLAVKQIPAQSTPRQKPKDELDGLNNLGQLPDAQFYLNSHSSESRKSSYSDKEIHQLCEEYTSTGYRLQGQHCYIFVNTVLVCGRENERDAIYEMNTGSPKHESLITGRPYEVHCSGILALLDQSKASDEL</sequence>
<dbReference type="Proteomes" id="UP001201262">
    <property type="component" value="Unassembled WGS sequence"/>
</dbReference>
<feature type="signal peptide" evidence="1">
    <location>
        <begin position="1"/>
        <end position="18"/>
    </location>
</feature>
<gene>
    <name evidence="2" type="ORF">BGW36DRAFT_369954</name>
</gene>
<comment type="caution">
    <text evidence="2">The sequence shown here is derived from an EMBL/GenBank/DDBJ whole genome shotgun (WGS) entry which is preliminary data.</text>
</comment>
<dbReference type="GeneID" id="70245476"/>
<dbReference type="AlphaFoldDB" id="A0AAD4KZ95"/>
<dbReference type="RefSeq" id="XP_046076780.1">
    <property type="nucleotide sequence ID" value="XM_046215189.1"/>
</dbReference>
<dbReference type="EMBL" id="JAJTJA010000002">
    <property type="protein sequence ID" value="KAH8703762.1"/>
    <property type="molecule type" value="Genomic_DNA"/>
</dbReference>
<feature type="chain" id="PRO_5042223734" evidence="1">
    <location>
        <begin position="19"/>
        <end position="140"/>
    </location>
</feature>
<evidence type="ECO:0000313" key="2">
    <source>
        <dbReference type="EMBL" id="KAH8703762.1"/>
    </source>
</evidence>
<proteinExistence type="predicted"/>
<reference evidence="2" key="1">
    <citation type="submission" date="2021-12" db="EMBL/GenBank/DDBJ databases">
        <title>Convergent genome expansion in fungi linked to evolution of root-endophyte symbiosis.</title>
        <authorList>
            <consortium name="DOE Joint Genome Institute"/>
            <person name="Ke Y.-H."/>
            <person name="Bonito G."/>
            <person name="Liao H.-L."/>
            <person name="Looney B."/>
            <person name="Rojas-Flechas A."/>
            <person name="Nash J."/>
            <person name="Hameed K."/>
            <person name="Schadt C."/>
            <person name="Martin F."/>
            <person name="Crous P.W."/>
            <person name="Miettinen O."/>
            <person name="Magnuson J.K."/>
            <person name="Labbe J."/>
            <person name="Jacobson D."/>
            <person name="Doktycz M.J."/>
            <person name="Veneault-Fourrey C."/>
            <person name="Kuo A."/>
            <person name="Mondo S."/>
            <person name="Calhoun S."/>
            <person name="Riley R."/>
            <person name="Ohm R."/>
            <person name="LaButti K."/>
            <person name="Andreopoulos B."/>
            <person name="Pangilinan J."/>
            <person name="Nolan M."/>
            <person name="Tritt A."/>
            <person name="Clum A."/>
            <person name="Lipzen A."/>
            <person name="Daum C."/>
            <person name="Barry K."/>
            <person name="Grigoriev I.V."/>
            <person name="Vilgalys R."/>
        </authorList>
    </citation>
    <scope>NUCLEOTIDE SEQUENCE</scope>
    <source>
        <strain evidence="2">PMI_201</strain>
    </source>
</reference>
<name>A0AAD4KZ95_9EURO</name>
<keyword evidence="3" id="KW-1185">Reference proteome</keyword>
<protein>
    <submittedName>
        <fullName evidence="2">Uncharacterized protein</fullName>
    </submittedName>
</protein>
<keyword evidence="1" id="KW-0732">Signal</keyword>
<accession>A0AAD4KZ95</accession>
<organism evidence="2 3">
    <name type="scientific">Talaromyces proteolyticus</name>
    <dbReference type="NCBI Taxonomy" id="1131652"/>
    <lineage>
        <taxon>Eukaryota</taxon>
        <taxon>Fungi</taxon>
        <taxon>Dikarya</taxon>
        <taxon>Ascomycota</taxon>
        <taxon>Pezizomycotina</taxon>
        <taxon>Eurotiomycetes</taxon>
        <taxon>Eurotiomycetidae</taxon>
        <taxon>Eurotiales</taxon>
        <taxon>Trichocomaceae</taxon>
        <taxon>Talaromyces</taxon>
        <taxon>Talaromyces sect. Bacilispori</taxon>
    </lineage>
</organism>
<evidence type="ECO:0000256" key="1">
    <source>
        <dbReference type="SAM" id="SignalP"/>
    </source>
</evidence>
<evidence type="ECO:0000313" key="3">
    <source>
        <dbReference type="Proteomes" id="UP001201262"/>
    </source>
</evidence>